<reference evidence="1 2" key="1">
    <citation type="journal article" date="2019" name="Commun. Biol.">
        <title>The bagworm genome reveals a unique fibroin gene that provides high tensile strength.</title>
        <authorList>
            <person name="Kono N."/>
            <person name="Nakamura H."/>
            <person name="Ohtoshi R."/>
            <person name="Tomita M."/>
            <person name="Numata K."/>
            <person name="Arakawa K."/>
        </authorList>
    </citation>
    <scope>NUCLEOTIDE SEQUENCE [LARGE SCALE GENOMIC DNA]</scope>
</reference>
<accession>A0A4C1Y1Q4</accession>
<evidence type="ECO:0000313" key="1">
    <source>
        <dbReference type="EMBL" id="GBP68732.1"/>
    </source>
</evidence>
<comment type="caution">
    <text evidence="1">The sequence shown here is derived from an EMBL/GenBank/DDBJ whole genome shotgun (WGS) entry which is preliminary data.</text>
</comment>
<dbReference type="AlphaFoldDB" id="A0A4C1Y1Q4"/>
<evidence type="ECO:0000313" key="2">
    <source>
        <dbReference type="Proteomes" id="UP000299102"/>
    </source>
</evidence>
<keyword evidence="2" id="KW-1185">Reference proteome</keyword>
<proteinExistence type="predicted"/>
<gene>
    <name evidence="1" type="ORF">EVAR_99002_1</name>
</gene>
<dbReference type="EMBL" id="BGZK01001022">
    <property type="protein sequence ID" value="GBP68732.1"/>
    <property type="molecule type" value="Genomic_DNA"/>
</dbReference>
<protein>
    <submittedName>
        <fullName evidence="1">Uncharacterized protein</fullName>
    </submittedName>
</protein>
<name>A0A4C1Y1Q4_EUMVA</name>
<organism evidence="1 2">
    <name type="scientific">Eumeta variegata</name>
    <name type="common">Bagworm moth</name>
    <name type="synonym">Eumeta japonica</name>
    <dbReference type="NCBI Taxonomy" id="151549"/>
    <lineage>
        <taxon>Eukaryota</taxon>
        <taxon>Metazoa</taxon>
        <taxon>Ecdysozoa</taxon>
        <taxon>Arthropoda</taxon>
        <taxon>Hexapoda</taxon>
        <taxon>Insecta</taxon>
        <taxon>Pterygota</taxon>
        <taxon>Neoptera</taxon>
        <taxon>Endopterygota</taxon>
        <taxon>Lepidoptera</taxon>
        <taxon>Glossata</taxon>
        <taxon>Ditrysia</taxon>
        <taxon>Tineoidea</taxon>
        <taxon>Psychidae</taxon>
        <taxon>Oiketicinae</taxon>
        <taxon>Eumeta</taxon>
    </lineage>
</organism>
<dbReference type="Proteomes" id="UP000299102">
    <property type="component" value="Unassembled WGS sequence"/>
</dbReference>
<sequence length="86" mass="10094">MNARLCEFDERPDGEPDCLRRLPLTRVERRAVNEWHGFKRETSERALSLDDIWTGRPSLMRHILRKLPTVTSTRVQGALKQPTQPR</sequence>